<dbReference type="GO" id="GO:0009279">
    <property type="term" value="C:cell outer membrane"/>
    <property type="evidence" value="ECO:0007669"/>
    <property type="project" value="UniProtKB-SubCell"/>
</dbReference>
<dbReference type="InterPro" id="IPR033900">
    <property type="entry name" value="Gram_neg_porin_domain"/>
</dbReference>
<evidence type="ECO:0000313" key="13">
    <source>
        <dbReference type="Proteomes" id="UP000190023"/>
    </source>
</evidence>
<evidence type="ECO:0000256" key="6">
    <source>
        <dbReference type="ARBA" id="ARBA00023065"/>
    </source>
</evidence>
<dbReference type="GO" id="GO:0006811">
    <property type="term" value="P:monoatomic ion transport"/>
    <property type="evidence" value="ECO:0007669"/>
    <property type="project" value="UniProtKB-KW"/>
</dbReference>
<keyword evidence="13" id="KW-1185">Reference proteome</keyword>
<evidence type="ECO:0000256" key="2">
    <source>
        <dbReference type="ARBA" id="ARBA00022448"/>
    </source>
</evidence>
<keyword evidence="2" id="KW-0813">Transport</keyword>
<dbReference type="SUPFAM" id="SSF56935">
    <property type="entry name" value="Porins"/>
    <property type="match status" value="1"/>
</dbReference>
<feature type="domain" description="Porin" evidence="11">
    <location>
        <begin position="7"/>
        <end position="310"/>
    </location>
</feature>
<evidence type="ECO:0000256" key="1">
    <source>
        <dbReference type="ARBA" id="ARBA00004571"/>
    </source>
</evidence>
<evidence type="ECO:0000256" key="4">
    <source>
        <dbReference type="ARBA" id="ARBA00022692"/>
    </source>
</evidence>
<dbReference type="Gene3D" id="2.40.160.10">
    <property type="entry name" value="Porin"/>
    <property type="match status" value="1"/>
</dbReference>
<evidence type="ECO:0000256" key="8">
    <source>
        <dbReference type="ARBA" id="ARBA00023136"/>
    </source>
</evidence>
<protein>
    <recommendedName>
        <fullName evidence="11">Porin domain-containing protein</fullName>
    </recommendedName>
</protein>
<dbReference type="GO" id="GO:0015288">
    <property type="term" value="F:porin activity"/>
    <property type="evidence" value="ECO:0007669"/>
    <property type="project" value="UniProtKB-KW"/>
</dbReference>
<evidence type="ECO:0000256" key="10">
    <source>
        <dbReference type="SAM" id="SignalP"/>
    </source>
</evidence>
<evidence type="ECO:0000259" key="11">
    <source>
        <dbReference type="Pfam" id="PF13609"/>
    </source>
</evidence>
<evidence type="ECO:0000256" key="7">
    <source>
        <dbReference type="ARBA" id="ARBA00023114"/>
    </source>
</evidence>
<evidence type="ECO:0000313" key="12">
    <source>
        <dbReference type="EMBL" id="OOS03001.1"/>
    </source>
</evidence>
<feature type="chain" id="PRO_5012074681" description="Porin domain-containing protein" evidence="10">
    <location>
        <begin position="21"/>
        <end position="332"/>
    </location>
</feature>
<keyword evidence="9" id="KW-0998">Cell outer membrane</keyword>
<dbReference type="AlphaFoldDB" id="A0A1T0AZU1"/>
<feature type="signal peptide" evidence="10">
    <location>
        <begin position="1"/>
        <end position="20"/>
    </location>
</feature>
<proteinExistence type="predicted"/>
<keyword evidence="4" id="KW-0812">Transmembrane</keyword>
<gene>
    <name evidence="12" type="ORF">B0188_07230</name>
</gene>
<keyword evidence="6" id="KW-0406">Ion transport</keyword>
<keyword evidence="7" id="KW-0626">Porin</keyword>
<dbReference type="Pfam" id="PF13609">
    <property type="entry name" value="Porin_4"/>
    <property type="match status" value="1"/>
</dbReference>
<accession>A0A1T0AZU1</accession>
<keyword evidence="8" id="KW-0472">Membrane</keyword>
<dbReference type="CDD" id="cd00342">
    <property type="entry name" value="gram_neg_porins"/>
    <property type="match status" value="1"/>
</dbReference>
<dbReference type="Proteomes" id="UP000190023">
    <property type="component" value="Unassembled WGS sequence"/>
</dbReference>
<evidence type="ECO:0000256" key="5">
    <source>
        <dbReference type="ARBA" id="ARBA00022729"/>
    </source>
</evidence>
<evidence type="ECO:0000256" key="9">
    <source>
        <dbReference type="ARBA" id="ARBA00023237"/>
    </source>
</evidence>
<name>A0A1T0AZU1_9PAST</name>
<dbReference type="InterPro" id="IPR023614">
    <property type="entry name" value="Porin_dom_sf"/>
</dbReference>
<comment type="subcellular location">
    <subcellularLocation>
        <location evidence="1">Cell outer membrane</location>
        <topology evidence="1">Multi-pass membrane protein</topology>
    </subcellularLocation>
</comment>
<dbReference type="InterPro" id="IPR050298">
    <property type="entry name" value="Gram-neg_bact_OMP"/>
</dbReference>
<dbReference type="PANTHER" id="PTHR34501">
    <property type="entry name" value="PROTEIN YDDL-RELATED"/>
    <property type="match status" value="1"/>
</dbReference>
<sequence>MKKTIVALAVAALAAASANAAVVYNQDGTKVEVKGSVRFLLKKETNKRTDLVENGSRLEFKASHDLGNGLSALGYARLNLAQEDKTTKKVEVALDKAYAGFGFDGIGQLTFGKQATNGDDLGVANYTYDLGGVNKVVNKGDKVVHFTSADFGGFKFGVDYVFAKDAKKYETDGSKALNDRAVVLAAFFDRKFGDVGVKFGTGLSNEKVDKAFSRKAYTVASEVSFGPVALGVDYSTAKGAKAEKTQKEKALLVGVKYQVTDMVKVYTNYEVQRTDKMGKFAEKTREFALGAGYNLHKNVETFLEGAKRKTTKADMNKATSNNIVQVGLRVHF</sequence>
<organism evidence="12 13">
    <name type="scientific">[Haemophilus] felis</name>
    <dbReference type="NCBI Taxonomy" id="123822"/>
    <lineage>
        <taxon>Bacteria</taxon>
        <taxon>Pseudomonadati</taxon>
        <taxon>Pseudomonadota</taxon>
        <taxon>Gammaproteobacteria</taxon>
        <taxon>Pasteurellales</taxon>
        <taxon>Pasteurellaceae</taxon>
    </lineage>
</organism>
<dbReference type="GO" id="GO:0046930">
    <property type="term" value="C:pore complex"/>
    <property type="evidence" value="ECO:0007669"/>
    <property type="project" value="UniProtKB-KW"/>
</dbReference>
<dbReference type="EMBL" id="MUYB01000028">
    <property type="protein sequence ID" value="OOS03001.1"/>
    <property type="molecule type" value="Genomic_DNA"/>
</dbReference>
<dbReference type="OrthoDB" id="5689851at2"/>
<keyword evidence="5 10" id="KW-0732">Signal</keyword>
<comment type="caution">
    <text evidence="12">The sequence shown here is derived from an EMBL/GenBank/DDBJ whole genome shotgun (WGS) entry which is preliminary data.</text>
</comment>
<dbReference type="PANTHER" id="PTHR34501:SF2">
    <property type="entry name" value="OUTER MEMBRANE PORIN F-RELATED"/>
    <property type="match status" value="1"/>
</dbReference>
<dbReference type="STRING" id="123822.B0188_07230"/>
<reference evidence="12 13" key="1">
    <citation type="submission" date="2017-02" db="EMBL/GenBank/DDBJ databases">
        <title>Draft genome sequence of Haemophilus felis CCUG 31170 type strain.</title>
        <authorList>
            <person name="Engstrom-Jakobsson H."/>
            <person name="Salva-Serra F."/>
            <person name="Thorell K."/>
            <person name="Gonzales-Siles L."/>
            <person name="Karlsson R."/>
            <person name="Boulund F."/>
            <person name="Engstrand L."/>
            <person name="Kristiansson E."/>
            <person name="Moore E."/>
        </authorList>
    </citation>
    <scope>NUCLEOTIDE SEQUENCE [LARGE SCALE GENOMIC DNA]</scope>
    <source>
        <strain evidence="12 13">CCUG 31170</strain>
    </source>
</reference>
<evidence type="ECO:0000256" key="3">
    <source>
        <dbReference type="ARBA" id="ARBA00022452"/>
    </source>
</evidence>
<keyword evidence="3" id="KW-1134">Transmembrane beta strand</keyword>